<dbReference type="AlphaFoldDB" id="C8S4J7"/>
<dbReference type="InterPro" id="IPR036873">
    <property type="entry name" value="Rhodanese-like_dom_sf"/>
</dbReference>
<dbReference type="SMART" id="SM00450">
    <property type="entry name" value="RHOD"/>
    <property type="match status" value="1"/>
</dbReference>
<dbReference type="PANTHER" id="PTHR43031:SF16">
    <property type="entry name" value="OXIDOREDUCTASE"/>
    <property type="match status" value="1"/>
</dbReference>
<dbReference type="eggNOG" id="COG0607">
    <property type="taxonomic scope" value="Bacteria"/>
</dbReference>
<dbReference type="Pfam" id="PF00581">
    <property type="entry name" value="Rhodanese"/>
    <property type="match status" value="1"/>
</dbReference>
<dbReference type="EMBL" id="ACYY01000026">
    <property type="protein sequence ID" value="EEW24080.1"/>
    <property type="molecule type" value="Genomic_DNA"/>
</dbReference>
<gene>
    <name evidence="2" type="ORF">Rsw2DRAFT_2975</name>
</gene>
<dbReference type="STRING" id="371731.Rsw2DRAFT_2975"/>
<dbReference type="CDD" id="cd00158">
    <property type="entry name" value="RHOD"/>
    <property type="match status" value="1"/>
</dbReference>
<organism evidence="2 3">
    <name type="scientific">Rhodobacter ferrooxidans</name>
    <dbReference type="NCBI Taxonomy" id="371731"/>
    <lineage>
        <taxon>Bacteria</taxon>
        <taxon>Pseudomonadati</taxon>
        <taxon>Pseudomonadota</taxon>
        <taxon>Alphaproteobacteria</taxon>
        <taxon>Rhodobacterales</taxon>
        <taxon>Rhodobacter group</taxon>
        <taxon>Rhodobacter</taxon>
    </lineage>
</organism>
<evidence type="ECO:0000313" key="2">
    <source>
        <dbReference type="EMBL" id="EEW24080.1"/>
    </source>
</evidence>
<accession>C8S4J7</accession>
<dbReference type="RefSeq" id="WP_008032388.1">
    <property type="nucleotide sequence ID" value="NZ_ACYY01000026.1"/>
</dbReference>
<reference evidence="2 3" key="1">
    <citation type="submission" date="2009-08" db="EMBL/GenBank/DDBJ databases">
        <title>The draft genome of Rhodobacter sp. SW2.</title>
        <authorList>
            <consortium name="US DOE Joint Genome Institute (JGI-PGF)"/>
            <person name="Lucas S."/>
            <person name="Copeland A."/>
            <person name="Lapidus A."/>
            <person name="Glavina del Rio T."/>
            <person name="Tice H."/>
            <person name="Bruce D."/>
            <person name="Goodwin L."/>
            <person name="Pitluck S."/>
            <person name="Larimer F."/>
            <person name="Land M.L."/>
            <person name="Hauser L."/>
            <person name="Emerson D."/>
        </authorList>
    </citation>
    <scope>NUCLEOTIDE SEQUENCE [LARGE SCALE GENOMIC DNA]</scope>
    <source>
        <strain evidence="2 3">SW2</strain>
    </source>
</reference>
<protein>
    <submittedName>
        <fullName evidence="2">Rhodanese domain protein</fullName>
    </submittedName>
</protein>
<keyword evidence="3" id="KW-1185">Reference proteome</keyword>
<evidence type="ECO:0000259" key="1">
    <source>
        <dbReference type="PROSITE" id="PS50206"/>
    </source>
</evidence>
<sequence>MSDVVQKDLAEAREVCPTTSQRLLKEGALLVDVREPDEVAQVGFAGCEVVNIPLSQFEDRWQEVPRDRDVILACAAGVRSLKATYFLMYQGYTRVMNMKPGIDRWVQRGFPITGSAEAVGGSAAASSCCGGTAEAKPPPAAAACVCGDGDVTTASACCGGAAQSKSSCC</sequence>
<dbReference type="InterPro" id="IPR001763">
    <property type="entry name" value="Rhodanese-like_dom"/>
</dbReference>
<dbReference type="PANTHER" id="PTHR43031">
    <property type="entry name" value="FAD-DEPENDENT OXIDOREDUCTASE"/>
    <property type="match status" value="1"/>
</dbReference>
<proteinExistence type="predicted"/>
<dbReference type="OrthoDB" id="9807812at2"/>
<feature type="domain" description="Rhodanese" evidence="1">
    <location>
        <begin position="24"/>
        <end position="114"/>
    </location>
</feature>
<dbReference type="InterPro" id="IPR050229">
    <property type="entry name" value="GlpE_sulfurtransferase"/>
</dbReference>
<comment type="caution">
    <text evidence="2">The sequence shown here is derived from an EMBL/GenBank/DDBJ whole genome shotgun (WGS) entry which is preliminary data.</text>
</comment>
<dbReference type="PROSITE" id="PS50206">
    <property type="entry name" value="RHODANESE_3"/>
    <property type="match status" value="1"/>
</dbReference>
<evidence type="ECO:0000313" key="3">
    <source>
        <dbReference type="Proteomes" id="UP000010121"/>
    </source>
</evidence>
<dbReference type="Proteomes" id="UP000010121">
    <property type="component" value="Unassembled WGS sequence"/>
</dbReference>
<dbReference type="SUPFAM" id="SSF52821">
    <property type="entry name" value="Rhodanese/Cell cycle control phosphatase"/>
    <property type="match status" value="1"/>
</dbReference>
<dbReference type="Gene3D" id="3.40.250.10">
    <property type="entry name" value="Rhodanese-like domain"/>
    <property type="match status" value="1"/>
</dbReference>
<name>C8S4J7_9RHOB</name>